<evidence type="ECO:0000313" key="1">
    <source>
        <dbReference type="EMBL" id="WAR26270.1"/>
    </source>
</evidence>
<name>A0ABY7FVQ4_MYAAR</name>
<dbReference type="EMBL" id="CP111025">
    <property type="protein sequence ID" value="WAR26270.1"/>
    <property type="molecule type" value="Genomic_DNA"/>
</dbReference>
<feature type="non-terminal residue" evidence="1">
    <location>
        <position position="147"/>
    </location>
</feature>
<organism evidence="1 2">
    <name type="scientific">Mya arenaria</name>
    <name type="common">Soft-shell clam</name>
    <dbReference type="NCBI Taxonomy" id="6604"/>
    <lineage>
        <taxon>Eukaryota</taxon>
        <taxon>Metazoa</taxon>
        <taxon>Spiralia</taxon>
        <taxon>Lophotrochozoa</taxon>
        <taxon>Mollusca</taxon>
        <taxon>Bivalvia</taxon>
        <taxon>Autobranchia</taxon>
        <taxon>Heteroconchia</taxon>
        <taxon>Euheterodonta</taxon>
        <taxon>Imparidentia</taxon>
        <taxon>Neoheterodontei</taxon>
        <taxon>Myida</taxon>
        <taxon>Myoidea</taxon>
        <taxon>Myidae</taxon>
        <taxon>Mya</taxon>
    </lineage>
</organism>
<protein>
    <submittedName>
        <fullName evidence="1">Uncharacterized protein</fullName>
    </submittedName>
</protein>
<gene>
    <name evidence="1" type="ORF">MAR_011974</name>
</gene>
<proteinExistence type="predicted"/>
<sequence>MLVCLKDVVYGINGTYNILAGTDTETISIFCRDGSTNRTAACLEKLYTSCGQNDGLFKIGHPKTWRENVNRICNNLSYHAVYSDCIVRQRATVHHCLHINDGLFHERLFKHTDTTQTFLIKICSYFKGIQICTVNPPRDMCHKEAGL</sequence>
<accession>A0ABY7FVQ4</accession>
<dbReference type="Proteomes" id="UP001164746">
    <property type="component" value="Chromosome 14"/>
</dbReference>
<keyword evidence="2" id="KW-1185">Reference proteome</keyword>
<evidence type="ECO:0000313" key="2">
    <source>
        <dbReference type="Proteomes" id="UP001164746"/>
    </source>
</evidence>
<reference evidence="1" key="1">
    <citation type="submission" date="2022-11" db="EMBL/GenBank/DDBJ databases">
        <title>Centuries of genome instability and evolution in soft-shell clam transmissible cancer (bioRxiv).</title>
        <authorList>
            <person name="Hart S.F.M."/>
            <person name="Yonemitsu M.A."/>
            <person name="Giersch R.M."/>
            <person name="Beal B.F."/>
            <person name="Arriagada G."/>
            <person name="Davis B.W."/>
            <person name="Ostrander E.A."/>
            <person name="Goff S.P."/>
            <person name="Metzger M.J."/>
        </authorList>
    </citation>
    <scope>NUCLEOTIDE SEQUENCE</scope>
    <source>
        <strain evidence="1">MELC-2E11</strain>
        <tissue evidence="1">Siphon/mantle</tissue>
    </source>
</reference>